<dbReference type="Proteomes" id="UP000326396">
    <property type="component" value="Linkage Group LG2"/>
</dbReference>
<dbReference type="SUPFAM" id="SSF54160">
    <property type="entry name" value="Chromo domain-like"/>
    <property type="match status" value="1"/>
</dbReference>
<feature type="domain" description="Tf2-1-like SH3-like" evidence="1">
    <location>
        <begin position="37"/>
        <end position="76"/>
    </location>
</feature>
<dbReference type="OrthoDB" id="5554229at2759"/>
<organism evidence="2 3">
    <name type="scientific">Mikania micrantha</name>
    <name type="common">bitter vine</name>
    <dbReference type="NCBI Taxonomy" id="192012"/>
    <lineage>
        <taxon>Eukaryota</taxon>
        <taxon>Viridiplantae</taxon>
        <taxon>Streptophyta</taxon>
        <taxon>Embryophyta</taxon>
        <taxon>Tracheophyta</taxon>
        <taxon>Spermatophyta</taxon>
        <taxon>Magnoliopsida</taxon>
        <taxon>eudicotyledons</taxon>
        <taxon>Gunneridae</taxon>
        <taxon>Pentapetalae</taxon>
        <taxon>asterids</taxon>
        <taxon>campanulids</taxon>
        <taxon>Asterales</taxon>
        <taxon>Asteraceae</taxon>
        <taxon>Asteroideae</taxon>
        <taxon>Heliantheae alliance</taxon>
        <taxon>Eupatorieae</taxon>
        <taxon>Mikania</taxon>
    </lineage>
</organism>
<dbReference type="InterPro" id="IPR016197">
    <property type="entry name" value="Chromo-like_dom_sf"/>
</dbReference>
<dbReference type="InterPro" id="IPR056924">
    <property type="entry name" value="SH3_Tf2-1"/>
</dbReference>
<dbReference type="PANTHER" id="PTHR46148">
    <property type="entry name" value="CHROMO DOMAIN-CONTAINING PROTEIN"/>
    <property type="match status" value="1"/>
</dbReference>
<dbReference type="PANTHER" id="PTHR46148:SF52">
    <property type="entry name" value="OS04G0603800 PROTEIN"/>
    <property type="match status" value="1"/>
</dbReference>
<proteinExistence type="predicted"/>
<evidence type="ECO:0000313" key="3">
    <source>
        <dbReference type="Proteomes" id="UP000326396"/>
    </source>
</evidence>
<name>A0A5N6NES9_9ASTR</name>
<dbReference type="Pfam" id="PF24626">
    <property type="entry name" value="SH3_Tf2-1"/>
    <property type="match status" value="1"/>
</dbReference>
<protein>
    <recommendedName>
        <fullName evidence="1">Tf2-1-like SH3-like domain-containing protein</fullName>
    </recommendedName>
</protein>
<dbReference type="EMBL" id="SZYD01000012">
    <property type="protein sequence ID" value="KAD4586386.1"/>
    <property type="molecule type" value="Genomic_DNA"/>
</dbReference>
<dbReference type="AlphaFoldDB" id="A0A5N6NES9"/>
<keyword evidence="3" id="KW-1185">Reference proteome</keyword>
<evidence type="ECO:0000259" key="1">
    <source>
        <dbReference type="Pfam" id="PF24626"/>
    </source>
</evidence>
<accession>A0A5N6NES9</accession>
<comment type="caution">
    <text evidence="2">The sequence shown here is derived from an EMBL/GenBank/DDBJ whole genome shotgun (WGS) entry which is preliminary data.</text>
</comment>
<reference evidence="2 3" key="1">
    <citation type="submission" date="2019-05" db="EMBL/GenBank/DDBJ databases">
        <title>Mikania micrantha, genome provides insights into the molecular mechanism of rapid growth.</title>
        <authorList>
            <person name="Liu B."/>
        </authorList>
    </citation>
    <scope>NUCLEOTIDE SEQUENCE [LARGE SCALE GENOMIC DNA]</scope>
    <source>
        <strain evidence="2">NLD-2019</strain>
        <tissue evidence="2">Leaf</tissue>
    </source>
</reference>
<sequence>MVVDIDSMMCDREEALKLLKESLVKSQNRMKQVAHKHRTERSFEVVEKVGMAAYRLDLPPEAGIHPTFHVSLLKQAKGPAVNVIPIPSAPRFSLYPVAVVDTRVVKRRNKAAAQVLVIWKNKPPSEASWEFTDEFKLRFPDFVW</sequence>
<evidence type="ECO:0000313" key="2">
    <source>
        <dbReference type="EMBL" id="KAD4586386.1"/>
    </source>
</evidence>
<gene>
    <name evidence="2" type="ORF">E3N88_23987</name>
</gene>